<name>E2ZMK9_9FIRM</name>
<dbReference type="AlphaFoldDB" id="E2ZMK9"/>
<dbReference type="Proteomes" id="UP000006028">
    <property type="component" value="Unassembled WGS sequence"/>
</dbReference>
<protein>
    <submittedName>
        <fullName evidence="1">Uncharacterized protein</fullName>
    </submittedName>
</protein>
<accession>E2ZMK9</accession>
<dbReference type="BioCyc" id="FCF748224-HMP:GTSS-947-MONOMER"/>
<sequence>MGGFGLAVCGLFLIQNTTDSLLQQPCFGSLLQDARKYFVFLQTYSCFLL</sequence>
<gene>
    <name evidence="1" type="ORF">HMPREF9436_02929</name>
</gene>
<dbReference type="EMBL" id="AECU01000213">
    <property type="protein sequence ID" value="EFQ05600.1"/>
    <property type="molecule type" value="Genomic_DNA"/>
</dbReference>
<organism evidence="1 2">
    <name type="scientific">Faecalibacterium cf. prausnitzii KLE1255</name>
    <dbReference type="NCBI Taxonomy" id="748224"/>
    <lineage>
        <taxon>Bacteria</taxon>
        <taxon>Bacillati</taxon>
        <taxon>Bacillota</taxon>
        <taxon>Clostridia</taxon>
        <taxon>Eubacteriales</taxon>
        <taxon>Oscillospiraceae</taxon>
        <taxon>Faecalibacterium</taxon>
    </lineage>
</organism>
<comment type="caution">
    <text evidence="1">The sequence shown here is derived from an EMBL/GenBank/DDBJ whole genome shotgun (WGS) entry which is preliminary data.</text>
</comment>
<dbReference type="STRING" id="748224.HMPREF9436_02929"/>
<evidence type="ECO:0000313" key="1">
    <source>
        <dbReference type="EMBL" id="EFQ05600.1"/>
    </source>
</evidence>
<evidence type="ECO:0000313" key="2">
    <source>
        <dbReference type="Proteomes" id="UP000006028"/>
    </source>
</evidence>
<dbReference type="HOGENOM" id="CLU_3135855_0_0_9"/>
<reference evidence="1 2" key="1">
    <citation type="submission" date="2010-08" db="EMBL/GenBank/DDBJ databases">
        <authorList>
            <person name="Weinstock G."/>
            <person name="Sodergren E."/>
            <person name="Clifton S."/>
            <person name="Fulton L."/>
            <person name="Fulton B."/>
            <person name="Courtney L."/>
            <person name="Fronick C."/>
            <person name="Harrison M."/>
            <person name="Strong C."/>
            <person name="Farmer C."/>
            <person name="Delahaunty K."/>
            <person name="Markovic C."/>
            <person name="Hall O."/>
            <person name="Minx P."/>
            <person name="Tomlinson C."/>
            <person name="Mitreva M."/>
            <person name="Hou S."/>
            <person name="Chen J."/>
            <person name="Wollam A."/>
            <person name="Pepin K.H."/>
            <person name="Johnson M."/>
            <person name="Bhonagiri V."/>
            <person name="Zhang X."/>
            <person name="Suruliraj S."/>
            <person name="Warren W."/>
            <person name="Chinwalla A."/>
            <person name="Mardis E.R."/>
            <person name="Wilson R.K."/>
        </authorList>
    </citation>
    <scope>NUCLEOTIDE SEQUENCE [LARGE SCALE GENOMIC DNA]</scope>
    <source>
        <strain evidence="1 2">KLE1255</strain>
    </source>
</reference>
<proteinExistence type="predicted"/>